<evidence type="ECO:0008006" key="4">
    <source>
        <dbReference type="Google" id="ProtNLM"/>
    </source>
</evidence>
<dbReference type="InterPro" id="IPR035093">
    <property type="entry name" value="RelE/ParE_toxin_dom_sf"/>
</dbReference>
<dbReference type="Gene3D" id="3.30.2310.20">
    <property type="entry name" value="RelE-like"/>
    <property type="match status" value="1"/>
</dbReference>
<evidence type="ECO:0000313" key="2">
    <source>
        <dbReference type="EMBL" id="TNC78035.1"/>
    </source>
</evidence>
<accession>A0A5C4NW95</accession>
<evidence type="ECO:0000313" key="3">
    <source>
        <dbReference type="Proteomes" id="UP000305681"/>
    </source>
</evidence>
<dbReference type="InterPro" id="IPR007712">
    <property type="entry name" value="RelE/ParE_toxin"/>
</dbReference>
<dbReference type="RefSeq" id="WP_139089231.1">
    <property type="nucleotide sequence ID" value="NZ_VDGE01000001.1"/>
</dbReference>
<dbReference type="AlphaFoldDB" id="A0A5C4NW95"/>
<name>A0A5C4NW95_9BURK</name>
<proteinExistence type="predicted"/>
<protein>
    <recommendedName>
        <fullName evidence="4">Type II toxin-antitoxin system RelE/ParE family toxin</fullName>
    </recommendedName>
</protein>
<reference evidence="2 3" key="1">
    <citation type="submission" date="2019-06" db="EMBL/GenBank/DDBJ databases">
        <title>Genome sequence of Janthinobacterium lividum UCD_MED1.</title>
        <authorList>
            <person name="De Leon M.E."/>
            <person name="Jospin G."/>
        </authorList>
    </citation>
    <scope>NUCLEOTIDE SEQUENCE [LARGE SCALE GENOMIC DNA]</scope>
    <source>
        <strain evidence="2 3">UCD_MED1</strain>
    </source>
</reference>
<dbReference type="Pfam" id="PF05016">
    <property type="entry name" value="ParE_toxin"/>
    <property type="match status" value="1"/>
</dbReference>
<gene>
    <name evidence="2" type="ORF">FHI69_01680</name>
</gene>
<sequence length="110" mass="12769">MTRIVVLKSAQADFNELRSDYKAHHTAAAQAQFICAFRQLFSDLKTFPDSGTPVEAAREVGMDVRQRLCEEIRVIYHHDRAHGIVYIRMFLPTRRDFLSHLTARILRPDL</sequence>
<evidence type="ECO:0000256" key="1">
    <source>
        <dbReference type="ARBA" id="ARBA00022649"/>
    </source>
</evidence>
<dbReference type="EMBL" id="VDGE01000001">
    <property type="protein sequence ID" value="TNC78035.1"/>
    <property type="molecule type" value="Genomic_DNA"/>
</dbReference>
<comment type="caution">
    <text evidence="2">The sequence shown here is derived from an EMBL/GenBank/DDBJ whole genome shotgun (WGS) entry which is preliminary data.</text>
</comment>
<keyword evidence="1" id="KW-1277">Toxin-antitoxin system</keyword>
<organism evidence="2 3">
    <name type="scientific">Janthinobacterium lividum</name>
    <dbReference type="NCBI Taxonomy" id="29581"/>
    <lineage>
        <taxon>Bacteria</taxon>
        <taxon>Pseudomonadati</taxon>
        <taxon>Pseudomonadota</taxon>
        <taxon>Betaproteobacteria</taxon>
        <taxon>Burkholderiales</taxon>
        <taxon>Oxalobacteraceae</taxon>
        <taxon>Janthinobacterium</taxon>
    </lineage>
</organism>
<dbReference type="Proteomes" id="UP000305681">
    <property type="component" value="Unassembled WGS sequence"/>
</dbReference>